<feature type="compositionally biased region" description="Polar residues" evidence="8">
    <location>
        <begin position="527"/>
        <end position="543"/>
    </location>
</feature>
<reference evidence="9" key="1">
    <citation type="submission" date="2020-07" db="EMBL/GenBank/DDBJ databases">
        <title>A long reads based de novo assembly of the rainbow trout Arlee double haploid line genome.</title>
        <authorList>
            <person name="Gao G."/>
            <person name="Palti Y."/>
        </authorList>
    </citation>
    <scope>NUCLEOTIDE SEQUENCE [LARGE SCALE GENOMIC DNA]</scope>
</reference>
<dbReference type="GO" id="GO:0005523">
    <property type="term" value="F:tropomyosin binding"/>
    <property type="evidence" value="ECO:0007669"/>
    <property type="project" value="InterPro"/>
</dbReference>
<feature type="region of interest" description="Disordered" evidence="8">
    <location>
        <begin position="525"/>
        <end position="544"/>
    </location>
</feature>
<feature type="region of interest" description="Disordered" evidence="8">
    <location>
        <begin position="486"/>
        <end position="513"/>
    </location>
</feature>
<feature type="region of interest" description="Disordered" evidence="8">
    <location>
        <begin position="186"/>
        <end position="235"/>
    </location>
</feature>
<name>A0A8C7UGW2_ONCMY</name>
<dbReference type="GO" id="GO:0007015">
    <property type="term" value="P:actin filament organization"/>
    <property type="evidence" value="ECO:0007669"/>
    <property type="project" value="TreeGrafter"/>
</dbReference>
<keyword evidence="3" id="KW-0963">Cytoplasm</keyword>
<accession>A0A8C7UGW2</accession>
<dbReference type="GO" id="GO:0031430">
    <property type="term" value="C:M band"/>
    <property type="evidence" value="ECO:0007669"/>
    <property type="project" value="UniProtKB-SubCell"/>
</dbReference>
<dbReference type="SUPFAM" id="SSF52047">
    <property type="entry name" value="RNI-like"/>
    <property type="match status" value="1"/>
</dbReference>
<evidence type="ECO:0000256" key="1">
    <source>
        <dbReference type="ARBA" id="ARBA00004245"/>
    </source>
</evidence>
<feature type="compositionally biased region" description="Basic and acidic residues" evidence="8">
    <location>
        <begin position="30"/>
        <end position="54"/>
    </location>
</feature>
<dbReference type="GeneTree" id="ENSGT00940000159731"/>
<dbReference type="GO" id="GO:0005865">
    <property type="term" value="C:striated muscle thin filament"/>
    <property type="evidence" value="ECO:0007669"/>
    <property type="project" value="TreeGrafter"/>
</dbReference>
<protein>
    <recommendedName>
        <fullName evidence="7">Leiomodin-3</fullName>
    </recommendedName>
</protein>
<dbReference type="PANTHER" id="PTHR10901">
    <property type="entry name" value="TROPOMODULIN"/>
    <property type="match status" value="1"/>
</dbReference>
<dbReference type="Pfam" id="PF03250">
    <property type="entry name" value="Tropomodulin"/>
    <property type="match status" value="1"/>
</dbReference>
<feature type="compositionally biased region" description="Basic and acidic residues" evidence="8">
    <location>
        <begin position="186"/>
        <end position="196"/>
    </location>
</feature>
<comment type="similarity">
    <text evidence="2">Belongs to the tropomodulin family.</text>
</comment>
<feature type="compositionally biased region" description="Basic and acidic residues" evidence="8">
    <location>
        <begin position="219"/>
        <end position="231"/>
    </location>
</feature>
<evidence type="ECO:0000256" key="6">
    <source>
        <dbReference type="ARBA" id="ARBA00037833"/>
    </source>
</evidence>
<evidence type="ECO:0000313" key="9">
    <source>
        <dbReference type="Ensembl" id="ENSOMYP00000092971.2"/>
    </source>
</evidence>
<dbReference type="InterPro" id="IPR004934">
    <property type="entry name" value="TMOD"/>
</dbReference>
<dbReference type="AlphaFoldDB" id="A0A8C7UGW2"/>
<feature type="region of interest" description="Disordered" evidence="8">
    <location>
        <begin position="30"/>
        <end position="66"/>
    </location>
</feature>
<organism evidence="9 10">
    <name type="scientific">Oncorhynchus mykiss</name>
    <name type="common">Rainbow trout</name>
    <name type="synonym">Salmo gairdneri</name>
    <dbReference type="NCBI Taxonomy" id="8022"/>
    <lineage>
        <taxon>Eukaryota</taxon>
        <taxon>Metazoa</taxon>
        <taxon>Chordata</taxon>
        <taxon>Craniata</taxon>
        <taxon>Vertebrata</taxon>
        <taxon>Euteleostomi</taxon>
        <taxon>Actinopterygii</taxon>
        <taxon>Neopterygii</taxon>
        <taxon>Teleostei</taxon>
        <taxon>Protacanthopterygii</taxon>
        <taxon>Salmoniformes</taxon>
        <taxon>Salmonidae</taxon>
        <taxon>Salmoninae</taxon>
        <taxon>Oncorhynchus</taxon>
    </lineage>
</organism>
<dbReference type="Ensembl" id="ENSOMYT00000101115.2">
    <property type="protein sequence ID" value="ENSOMYP00000092971.2"/>
    <property type="gene ID" value="ENSOMYG00000042609.2"/>
</dbReference>
<dbReference type="FunFam" id="3.80.10.10:FF:000078">
    <property type="entry name" value="Leiomodin 3"/>
    <property type="match status" value="1"/>
</dbReference>
<evidence type="ECO:0000256" key="3">
    <source>
        <dbReference type="ARBA" id="ARBA00022490"/>
    </source>
</evidence>
<dbReference type="Gene3D" id="3.80.10.10">
    <property type="entry name" value="Ribonuclease Inhibitor"/>
    <property type="match status" value="1"/>
</dbReference>
<feature type="compositionally biased region" description="Polar residues" evidence="8">
    <location>
        <begin position="200"/>
        <end position="211"/>
    </location>
</feature>
<dbReference type="Proteomes" id="UP000694395">
    <property type="component" value="Chromosome 9"/>
</dbReference>
<dbReference type="InterPro" id="IPR032675">
    <property type="entry name" value="LRR_dom_sf"/>
</dbReference>
<reference evidence="9" key="3">
    <citation type="submission" date="2025-09" db="UniProtKB">
        <authorList>
            <consortium name="Ensembl"/>
        </authorList>
    </citation>
    <scope>IDENTIFICATION</scope>
</reference>
<keyword evidence="10" id="KW-1185">Reference proteome</keyword>
<evidence type="ECO:0000256" key="4">
    <source>
        <dbReference type="ARBA" id="ARBA00023054"/>
    </source>
</evidence>
<keyword evidence="5" id="KW-0206">Cytoskeleton</keyword>
<dbReference type="GO" id="GO:0030239">
    <property type="term" value="P:myofibril assembly"/>
    <property type="evidence" value="ECO:0007669"/>
    <property type="project" value="TreeGrafter"/>
</dbReference>
<reference evidence="9" key="2">
    <citation type="submission" date="2025-08" db="UniProtKB">
        <authorList>
            <consortium name="Ensembl"/>
        </authorList>
    </citation>
    <scope>IDENTIFICATION</scope>
</reference>
<feature type="compositionally biased region" description="Acidic residues" evidence="8">
    <location>
        <begin position="55"/>
        <end position="65"/>
    </location>
</feature>
<evidence type="ECO:0000313" key="10">
    <source>
        <dbReference type="Proteomes" id="UP000694395"/>
    </source>
</evidence>
<feature type="compositionally biased region" description="Polar residues" evidence="8">
    <location>
        <begin position="504"/>
        <end position="513"/>
    </location>
</feature>
<feature type="region of interest" description="Disordered" evidence="8">
    <location>
        <begin position="261"/>
        <end position="281"/>
    </location>
</feature>
<dbReference type="GO" id="GO:0051694">
    <property type="term" value="P:pointed-end actin filament capping"/>
    <property type="evidence" value="ECO:0007669"/>
    <property type="project" value="InterPro"/>
</dbReference>
<evidence type="ECO:0000256" key="7">
    <source>
        <dbReference type="ARBA" id="ARBA00070923"/>
    </source>
</evidence>
<proteinExistence type="inferred from homology"/>
<feature type="compositionally biased region" description="Polar residues" evidence="8">
    <location>
        <begin position="272"/>
        <end position="281"/>
    </location>
</feature>
<evidence type="ECO:0000256" key="5">
    <source>
        <dbReference type="ARBA" id="ARBA00023212"/>
    </source>
</evidence>
<keyword evidence="4" id="KW-0175">Coiled coil</keyword>
<evidence type="ECO:0000256" key="8">
    <source>
        <dbReference type="SAM" id="MobiDB-lite"/>
    </source>
</evidence>
<evidence type="ECO:0000256" key="2">
    <source>
        <dbReference type="ARBA" id="ARBA00009345"/>
    </source>
</evidence>
<dbReference type="GO" id="GO:0006936">
    <property type="term" value="P:muscle contraction"/>
    <property type="evidence" value="ECO:0007669"/>
    <property type="project" value="TreeGrafter"/>
</dbReference>
<dbReference type="PANTHER" id="PTHR10901:SF3">
    <property type="entry name" value="LEIOMODIN-3"/>
    <property type="match status" value="1"/>
</dbReference>
<comment type="subcellular location">
    <subcellularLocation>
        <location evidence="1">Cytoplasm</location>
        <location evidence="1">Cytoskeleton</location>
    </subcellularLocation>
    <subcellularLocation>
        <location evidence="6">Cytoplasm</location>
        <location evidence="6">Myofibril</location>
        <location evidence="6">Sarcomere</location>
        <location evidence="6">M line</location>
    </subcellularLocation>
</comment>
<sequence length="634" mass="72561">LSSRTEDIDEDDILASLSPEELQELQKEMDVLAPDERVPLGQRQKDQKKEKPSADSDDEDIDENDILANLSPEELKELQKEMDVIAPDERVPVGQRGLVDYLYWEKESKRMLEEKRIPVTLLPNKKTMEEDAENKENAEHMEIVYEVQEEVIEVEATDGVEGEEIVVEEEDEDKKDINYERVIGKHEHPVNKHLNESLDDNSTNPVYTTSPLQPPPEFTNKKETESREQKKKEKRACFVPEKGARVINKLNIPSLALGGGLGDLDGAKKTSRPSGNETNLDTTLDKICNNNPTITDVNLNNIENIPKEMLIEYVNALKKNKHVKTFSIANTDADENIAFTLANMLRENRCITTLNIESNFITGKGIIAIIRCLQFKETLTELRFHNQRHMLGHHAEMEVSRLLKANNTLLKMGYHFEQAGPRMVVTNLLTRNLDRQRQQRNEEQSKQQKQEQKEVFEMYERALNLPSGLLALLGYVPHEIAALMPQLPKGPQGPMEPKPEPSSRVKQSNTSPQYQHKQIYHAPQRNPIPQQLPSMDSSGNPLRNIQLKRTPKKRDPFLDVDPRDDRRAERLNVQLRKTTGKQRCTGIDEMVELKATLKDVMKTLKPVPRRRQVGVSLSHRASNVAYLKAMNEFN</sequence>